<dbReference type="GO" id="GO:0016020">
    <property type="term" value="C:membrane"/>
    <property type="evidence" value="ECO:0007669"/>
    <property type="project" value="InterPro"/>
</dbReference>
<keyword evidence="12" id="KW-1185">Reference proteome</keyword>
<evidence type="ECO:0000256" key="5">
    <source>
        <dbReference type="ARBA" id="ARBA00022741"/>
    </source>
</evidence>
<evidence type="ECO:0000256" key="6">
    <source>
        <dbReference type="ARBA" id="ARBA00022777"/>
    </source>
</evidence>
<dbReference type="Pfam" id="PF07730">
    <property type="entry name" value="HisKA_3"/>
    <property type="match status" value="1"/>
</dbReference>
<dbReference type="CDD" id="cd16917">
    <property type="entry name" value="HATPase_UhpB-NarQ-NarX-like"/>
    <property type="match status" value="1"/>
</dbReference>
<evidence type="ECO:0000259" key="10">
    <source>
        <dbReference type="Pfam" id="PF07730"/>
    </source>
</evidence>
<dbReference type="EMBL" id="POUA01000025">
    <property type="protein sequence ID" value="PZG53347.1"/>
    <property type="molecule type" value="Genomic_DNA"/>
</dbReference>
<keyword evidence="5" id="KW-0547">Nucleotide-binding</keyword>
<evidence type="ECO:0000256" key="3">
    <source>
        <dbReference type="ARBA" id="ARBA00022553"/>
    </source>
</evidence>
<dbReference type="InterPro" id="IPR011712">
    <property type="entry name" value="Sig_transdc_His_kin_sub3_dim/P"/>
</dbReference>
<dbReference type="PANTHER" id="PTHR24421:SF10">
    <property type="entry name" value="NITRATE_NITRITE SENSOR PROTEIN NARQ"/>
    <property type="match status" value="1"/>
</dbReference>
<gene>
    <name evidence="11" type="ORF">C1I98_05490</name>
</gene>
<evidence type="ECO:0000259" key="9">
    <source>
        <dbReference type="Pfam" id="PF02518"/>
    </source>
</evidence>
<dbReference type="PANTHER" id="PTHR24421">
    <property type="entry name" value="NITRATE/NITRITE SENSOR PROTEIN NARX-RELATED"/>
    <property type="match status" value="1"/>
</dbReference>
<comment type="caution">
    <text evidence="11">The sequence shown here is derived from an EMBL/GenBank/DDBJ whole genome shotgun (WGS) entry which is preliminary data.</text>
</comment>
<dbReference type="EC" id="2.7.13.3" evidence="2"/>
<dbReference type="InterPro" id="IPR036890">
    <property type="entry name" value="HATPase_C_sf"/>
</dbReference>
<keyword evidence="8" id="KW-0902">Two-component regulatory system</keyword>
<organism evidence="11 12">
    <name type="scientific">Spongiactinospora gelatinilytica</name>
    <dbReference type="NCBI Taxonomy" id="2666298"/>
    <lineage>
        <taxon>Bacteria</taxon>
        <taxon>Bacillati</taxon>
        <taxon>Actinomycetota</taxon>
        <taxon>Actinomycetes</taxon>
        <taxon>Streptosporangiales</taxon>
        <taxon>Streptosporangiaceae</taxon>
        <taxon>Spongiactinospora</taxon>
    </lineage>
</organism>
<comment type="catalytic activity">
    <reaction evidence="1">
        <text>ATP + protein L-histidine = ADP + protein N-phospho-L-histidine.</text>
        <dbReference type="EC" id="2.7.13.3"/>
    </reaction>
</comment>
<accession>A0A2W2I5B2</accession>
<dbReference type="Gene3D" id="3.30.565.10">
    <property type="entry name" value="Histidine kinase-like ATPase, C-terminal domain"/>
    <property type="match status" value="1"/>
</dbReference>
<evidence type="ECO:0000256" key="1">
    <source>
        <dbReference type="ARBA" id="ARBA00000085"/>
    </source>
</evidence>
<evidence type="ECO:0000256" key="7">
    <source>
        <dbReference type="ARBA" id="ARBA00022840"/>
    </source>
</evidence>
<dbReference type="GO" id="GO:0046983">
    <property type="term" value="F:protein dimerization activity"/>
    <property type="evidence" value="ECO:0007669"/>
    <property type="project" value="InterPro"/>
</dbReference>
<dbReference type="GO" id="GO:0000155">
    <property type="term" value="F:phosphorelay sensor kinase activity"/>
    <property type="evidence" value="ECO:0007669"/>
    <property type="project" value="InterPro"/>
</dbReference>
<dbReference type="SUPFAM" id="SSF55874">
    <property type="entry name" value="ATPase domain of HSP90 chaperone/DNA topoisomerase II/histidine kinase"/>
    <property type="match status" value="1"/>
</dbReference>
<keyword evidence="4" id="KW-0808">Transferase</keyword>
<name>A0A2W2I5B2_9ACTN</name>
<evidence type="ECO:0000256" key="2">
    <source>
        <dbReference type="ARBA" id="ARBA00012438"/>
    </source>
</evidence>
<dbReference type="Pfam" id="PF02518">
    <property type="entry name" value="HATPase_c"/>
    <property type="match status" value="1"/>
</dbReference>
<dbReference type="InterPro" id="IPR003594">
    <property type="entry name" value="HATPase_dom"/>
</dbReference>
<dbReference type="Gene3D" id="1.20.5.1930">
    <property type="match status" value="1"/>
</dbReference>
<keyword evidence="3" id="KW-0597">Phosphoprotein</keyword>
<feature type="domain" description="Signal transduction histidine kinase subgroup 3 dimerisation and phosphoacceptor" evidence="10">
    <location>
        <begin position="155"/>
        <end position="219"/>
    </location>
</feature>
<keyword evidence="6 11" id="KW-0418">Kinase</keyword>
<proteinExistence type="predicted"/>
<reference evidence="11 12" key="1">
    <citation type="submission" date="2018-01" db="EMBL/GenBank/DDBJ databases">
        <title>Draft genome sequence of Sphaerisporangium sp. 7K107.</title>
        <authorList>
            <person name="Sahin N."/>
            <person name="Saygin H."/>
            <person name="Ay H."/>
        </authorList>
    </citation>
    <scope>NUCLEOTIDE SEQUENCE [LARGE SCALE GENOMIC DNA]</scope>
    <source>
        <strain evidence="11 12">7K107</strain>
    </source>
</reference>
<dbReference type="GO" id="GO:0005524">
    <property type="term" value="F:ATP binding"/>
    <property type="evidence" value="ECO:0007669"/>
    <property type="project" value="UniProtKB-KW"/>
</dbReference>
<dbReference type="RefSeq" id="WP_111165979.1">
    <property type="nucleotide sequence ID" value="NZ_POUA01000025.1"/>
</dbReference>
<evidence type="ECO:0000256" key="8">
    <source>
        <dbReference type="ARBA" id="ARBA00023012"/>
    </source>
</evidence>
<feature type="domain" description="Histidine kinase/HSP90-like ATPase" evidence="9">
    <location>
        <begin position="270"/>
        <end position="355"/>
    </location>
</feature>
<keyword evidence="7" id="KW-0067">ATP-binding</keyword>
<dbReference type="InterPro" id="IPR050482">
    <property type="entry name" value="Sensor_HK_TwoCompSys"/>
</dbReference>
<dbReference type="Proteomes" id="UP000248544">
    <property type="component" value="Unassembled WGS sequence"/>
</dbReference>
<protein>
    <recommendedName>
        <fullName evidence="2">histidine kinase</fullName>
        <ecNumber evidence="2">2.7.13.3</ecNumber>
    </recommendedName>
</protein>
<evidence type="ECO:0000256" key="4">
    <source>
        <dbReference type="ARBA" id="ARBA00022679"/>
    </source>
</evidence>
<evidence type="ECO:0000313" key="11">
    <source>
        <dbReference type="EMBL" id="PZG53347.1"/>
    </source>
</evidence>
<dbReference type="AlphaFoldDB" id="A0A2W2I5B2"/>
<evidence type="ECO:0000313" key="12">
    <source>
        <dbReference type="Proteomes" id="UP000248544"/>
    </source>
</evidence>
<sequence length="371" mass="38710">MQPHLATSRPDTPWLPVLAALLGLAVAVRRPAPIPALLLALLSTAGADPLGVMEPALAAILLTAYTVGTVSERATAAAVAIGCAVLLCAGFAVAERLLALDSQGGPVPSVIGVLAGIAVGQATATRRQLLVALKERALRAELALEEEARRRVAEERMHIAREVHDLVAHHISVVNVQAGVAAHLLRERPEAAGEALGHVRTAARTVLDELGAVLDVLRGSGDPRAPLEPLPGLADLDRLIDSFGGAGLRVDRTVSGAPRSCPPAVDLCAYRILQESLTNARKYGRGRAKVTMSYTDQELTINVRNECADARERDVPGTGHGLIGMRERIASVGGTLVAGPAPAGEFAVLARLPLDGSHLTDGNRDDPSVAR</sequence>